<dbReference type="Gene3D" id="3.10.20.90">
    <property type="entry name" value="Phosphatidylinositol 3-kinase Catalytic Subunit, Chain A, domain 1"/>
    <property type="match status" value="1"/>
</dbReference>
<dbReference type="InterPro" id="IPR001611">
    <property type="entry name" value="Leu-rich_rpt"/>
</dbReference>
<dbReference type="Proteomes" id="UP001205105">
    <property type="component" value="Unassembled WGS sequence"/>
</dbReference>
<accession>A0AAD5H0C0</accession>
<dbReference type="Gene3D" id="3.80.10.10">
    <property type="entry name" value="Ribonuclease Inhibitor"/>
    <property type="match status" value="2"/>
</dbReference>
<keyword evidence="6" id="KW-1185">Reference proteome</keyword>
<dbReference type="SUPFAM" id="SSF52058">
    <property type="entry name" value="L domain-like"/>
    <property type="match status" value="1"/>
</dbReference>
<gene>
    <name evidence="5" type="ORF">COHA_009734</name>
</gene>
<reference evidence="5" key="1">
    <citation type="submission" date="2020-11" db="EMBL/GenBank/DDBJ databases">
        <title>Chlorella ohadii genome sequencing and assembly.</title>
        <authorList>
            <person name="Murik O."/>
            <person name="Treves H."/>
            <person name="Kedem I."/>
            <person name="Shotland Y."/>
            <person name="Kaplan A."/>
        </authorList>
    </citation>
    <scope>NUCLEOTIDE SEQUENCE</scope>
    <source>
        <strain evidence="5">1</strain>
    </source>
</reference>
<dbReference type="InterPro" id="IPR050216">
    <property type="entry name" value="LRR_domain-containing"/>
</dbReference>
<evidence type="ECO:0000256" key="2">
    <source>
        <dbReference type="ARBA" id="ARBA00022614"/>
    </source>
</evidence>
<proteinExistence type="predicted"/>
<dbReference type="Pfam" id="PF13855">
    <property type="entry name" value="LRR_8"/>
    <property type="match status" value="2"/>
</dbReference>
<dbReference type="SMART" id="SM00369">
    <property type="entry name" value="LRR_TYP"/>
    <property type="match status" value="4"/>
</dbReference>
<dbReference type="InterPro" id="IPR000626">
    <property type="entry name" value="Ubiquitin-like_dom"/>
</dbReference>
<name>A0AAD5H0C0_9CHLO</name>
<dbReference type="GO" id="GO:0005930">
    <property type="term" value="C:axoneme"/>
    <property type="evidence" value="ECO:0007669"/>
    <property type="project" value="UniProtKB-SubCell"/>
</dbReference>
<dbReference type="InterPro" id="IPR029071">
    <property type="entry name" value="Ubiquitin-like_domsf"/>
</dbReference>
<protein>
    <recommendedName>
        <fullName evidence="4">Ubiquitin-like domain-containing protein</fullName>
    </recommendedName>
</protein>
<dbReference type="EMBL" id="JADXDR010000189">
    <property type="protein sequence ID" value="KAI7836403.1"/>
    <property type="molecule type" value="Genomic_DNA"/>
</dbReference>
<dbReference type="PROSITE" id="PS50053">
    <property type="entry name" value="UBIQUITIN_2"/>
    <property type="match status" value="1"/>
</dbReference>
<evidence type="ECO:0000313" key="5">
    <source>
        <dbReference type="EMBL" id="KAI7836403.1"/>
    </source>
</evidence>
<organism evidence="5 6">
    <name type="scientific">Chlorella ohadii</name>
    <dbReference type="NCBI Taxonomy" id="2649997"/>
    <lineage>
        <taxon>Eukaryota</taxon>
        <taxon>Viridiplantae</taxon>
        <taxon>Chlorophyta</taxon>
        <taxon>core chlorophytes</taxon>
        <taxon>Trebouxiophyceae</taxon>
        <taxon>Chlorellales</taxon>
        <taxon>Chlorellaceae</taxon>
        <taxon>Chlorella clade</taxon>
        <taxon>Chlorella</taxon>
    </lineage>
</organism>
<keyword evidence="3" id="KW-0677">Repeat</keyword>
<dbReference type="InterPro" id="IPR032675">
    <property type="entry name" value="LRR_dom_sf"/>
</dbReference>
<dbReference type="SMART" id="SM00213">
    <property type="entry name" value="UBQ"/>
    <property type="match status" value="1"/>
</dbReference>
<evidence type="ECO:0000313" key="6">
    <source>
        <dbReference type="Proteomes" id="UP001205105"/>
    </source>
</evidence>
<dbReference type="PANTHER" id="PTHR48051">
    <property type="match status" value="1"/>
</dbReference>
<evidence type="ECO:0000259" key="4">
    <source>
        <dbReference type="PROSITE" id="PS50053"/>
    </source>
</evidence>
<dbReference type="PANTHER" id="PTHR48051:SF1">
    <property type="entry name" value="RAS SUPPRESSOR PROTEIN 1"/>
    <property type="match status" value="1"/>
</dbReference>
<dbReference type="PROSITE" id="PS51450">
    <property type="entry name" value="LRR"/>
    <property type="match status" value="2"/>
</dbReference>
<dbReference type="AlphaFoldDB" id="A0AAD5H0C0"/>
<feature type="domain" description="Ubiquitin-like" evidence="4">
    <location>
        <begin position="5"/>
        <end position="80"/>
    </location>
</feature>
<dbReference type="InterPro" id="IPR003591">
    <property type="entry name" value="Leu-rich_rpt_typical-subtyp"/>
</dbReference>
<comment type="subcellular location">
    <subcellularLocation>
        <location evidence="1">Cytoplasm</location>
        <location evidence="1">Cytoskeleton</location>
        <location evidence="1">Cilium axoneme</location>
    </subcellularLocation>
</comment>
<evidence type="ECO:0000256" key="1">
    <source>
        <dbReference type="ARBA" id="ARBA00004430"/>
    </source>
</evidence>
<keyword evidence="2" id="KW-0433">Leucine-rich repeat</keyword>
<comment type="caution">
    <text evidence="5">The sequence shown here is derived from an EMBL/GenBank/DDBJ whole genome shotgun (WGS) entry which is preliminary data.</text>
</comment>
<evidence type="ECO:0000256" key="3">
    <source>
        <dbReference type="ARBA" id="ARBA00022737"/>
    </source>
</evidence>
<dbReference type="SUPFAM" id="SSF54236">
    <property type="entry name" value="Ubiquitin-like"/>
    <property type="match status" value="1"/>
</dbReference>
<sequence>MADEFPLIVKYGKDTLELRLPADATVAQLQATLEERTGLFVRKQKLMAAGKVVSGRPCTLTAAGLRPGAKLMLLAGAGGPTAGQAALEASRQSRQEALERGRQQLAERAAQKGIAAGAAGAAGAVTAASMRQRAEAWQRTGIAALRDLQLAELPAELFSPQVASGIRVLDAGGNALAALPSALSQLTGLQRLRLSLNRLADIAVLPQLMQLVILAADDNRLSALPPAISALGRLQKLSLNGNQIACLPDSIGALQQLRALALRGNRLAALPASLGACSALVEADLRDNQLGELPEQLGQLTQLKLLLLDNNRLSAVPPAVLTGCAALSTLSLHGNPLTAEQLRETEGYAAFDERRRRKYDKQVDMRVLATGFDEGADIVEFEHWNQ</sequence>